<accession>A0ABP0HNX7</accession>
<dbReference type="SMART" id="SM00233">
    <property type="entry name" value="PH"/>
    <property type="match status" value="1"/>
</dbReference>
<evidence type="ECO:0000313" key="3">
    <source>
        <dbReference type="Proteomes" id="UP001642484"/>
    </source>
</evidence>
<dbReference type="PROSITE" id="PS50003">
    <property type="entry name" value="PH_DOMAIN"/>
    <property type="match status" value="1"/>
</dbReference>
<dbReference type="InterPro" id="IPR011993">
    <property type="entry name" value="PH-like_dom_sf"/>
</dbReference>
<gene>
    <name evidence="2" type="ORF">CCMP2556_LOCUS2659</name>
</gene>
<protein>
    <recommendedName>
        <fullName evidence="1">PH domain-containing protein</fullName>
    </recommendedName>
</protein>
<dbReference type="EMBL" id="CAXAMN010001014">
    <property type="protein sequence ID" value="CAK8991933.1"/>
    <property type="molecule type" value="Genomic_DNA"/>
</dbReference>
<reference evidence="2 3" key="1">
    <citation type="submission" date="2024-02" db="EMBL/GenBank/DDBJ databases">
        <authorList>
            <person name="Chen Y."/>
            <person name="Shah S."/>
            <person name="Dougan E. K."/>
            <person name="Thang M."/>
            <person name="Chan C."/>
        </authorList>
    </citation>
    <scope>NUCLEOTIDE SEQUENCE [LARGE SCALE GENOMIC DNA]</scope>
</reference>
<proteinExistence type="predicted"/>
<evidence type="ECO:0000259" key="1">
    <source>
        <dbReference type="PROSITE" id="PS50003"/>
    </source>
</evidence>
<feature type="domain" description="PH" evidence="1">
    <location>
        <begin position="8"/>
        <end position="113"/>
    </location>
</feature>
<dbReference type="InterPro" id="IPR001849">
    <property type="entry name" value="PH_domain"/>
</dbReference>
<feature type="non-terminal residue" evidence="2">
    <location>
        <position position="267"/>
    </location>
</feature>
<sequence>MDVLQNCQKRQEGMLQRKTSCAFPCGSPWVAEWFVLSPEYLVAFASRTSAKVTLCISIAAVSTVEAQKKAEFCISYALELGKAACDRAQKLLLRATEEREMQRWIVAINEAQELRRRDRNFVPMSVASELLAKQLQLTEEKAAESTRHAATARLFASRSLAACLAATLAPKVATSLQQALDALRVLRASERACSASLRRLSFVLRNAALRSLHLGLVAFARTGACPCCQRLAFLCRAVEKGRSARGAAKQQALSRTLWMLRMRNAVE</sequence>
<name>A0ABP0HNX7_9DINO</name>
<keyword evidence="3" id="KW-1185">Reference proteome</keyword>
<dbReference type="Proteomes" id="UP001642484">
    <property type="component" value="Unassembled WGS sequence"/>
</dbReference>
<dbReference type="Gene3D" id="2.30.29.30">
    <property type="entry name" value="Pleckstrin-homology domain (PH domain)/Phosphotyrosine-binding domain (PTB)"/>
    <property type="match status" value="1"/>
</dbReference>
<dbReference type="SUPFAM" id="SSF50729">
    <property type="entry name" value="PH domain-like"/>
    <property type="match status" value="1"/>
</dbReference>
<organism evidence="2 3">
    <name type="scientific">Durusdinium trenchii</name>
    <dbReference type="NCBI Taxonomy" id="1381693"/>
    <lineage>
        <taxon>Eukaryota</taxon>
        <taxon>Sar</taxon>
        <taxon>Alveolata</taxon>
        <taxon>Dinophyceae</taxon>
        <taxon>Suessiales</taxon>
        <taxon>Symbiodiniaceae</taxon>
        <taxon>Durusdinium</taxon>
    </lineage>
</organism>
<evidence type="ECO:0000313" key="2">
    <source>
        <dbReference type="EMBL" id="CAK8991933.1"/>
    </source>
</evidence>
<dbReference type="Pfam" id="PF00169">
    <property type="entry name" value="PH"/>
    <property type="match status" value="1"/>
</dbReference>
<comment type="caution">
    <text evidence="2">The sequence shown here is derived from an EMBL/GenBank/DDBJ whole genome shotgun (WGS) entry which is preliminary data.</text>
</comment>